<organism evidence="1 2">
    <name type="scientific">Eragrostis curvula</name>
    <name type="common">weeping love grass</name>
    <dbReference type="NCBI Taxonomy" id="38414"/>
    <lineage>
        <taxon>Eukaryota</taxon>
        <taxon>Viridiplantae</taxon>
        <taxon>Streptophyta</taxon>
        <taxon>Embryophyta</taxon>
        <taxon>Tracheophyta</taxon>
        <taxon>Spermatophyta</taxon>
        <taxon>Magnoliopsida</taxon>
        <taxon>Liliopsida</taxon>
        <taxon>Poales</taxon>
        <taxon>Poaceae</taxon>
        <taxon>PACMAD clade</taxon>
        <taxon>Chloridoideae</taxon>
        <taxon>Eragrostideae</taxon>
        <taxon>Eragrostidinae</taxon>
        <taxon>Eragrostis</taxon>
    </lineage>
</organism>
<dbReference type="AlphaFoldDB" id="A0A5J9SPT8"/>
<dbReference type="Proteomes" id="UP000324897">
    <property type="component" value="Unassembled WGS sequence"/>
</dbReference>
<evidence type="ECO:0000313" key="1">
    <source>
        <dbReference type="EMBL" id="TVU00995.1"/>
    </source>
</evidence>
<keyword evidence="2" id="KW-1185">Reference proteome</keyword>
<feature type="non-terminal residue" evidence="1">
    <location>
        <position position="1"/>
    </location>
</feature>
<gene>
    <name evidence="1" type="ORF">EJB05_53572</name>
</gene>
<protein>
    <submittedName>
        <fullName evidence="1">Uncharacterized protein</fullName>
    </submittedName>
</protein>
<evidence type="ECO:0000313" key="2">
    <source>
        <dbReference type="Proteomes" id="UP000324897"/>
    </source>
</evidence>
<name>A0A5J9SPT8_9POAL</name>
<dbReference type="EMBL" id="RWGY01000511">
    <property type="protein sequence ID" value="TVU00995.1"/>
    <property type="molecule type" value="Genomic_DNA"/>
</dbReference>
<sequence length="83" mass="9032">MLDEFTSDGLRAFQDLPEISLAGREVLAGLLTFDTGEADRGGGGQHRMAIICQNKAVAVQARVLRLLRLDSDKRLSSSWAGMK</sequence>
<comment type="caution">
    <text evidence="1">The sequence shown here is derived from an EMBL/GenBank/DDBJ whole genome shotgun (WGS) entry which is preliminary data.</text>
</comment>
<reference evidence="1 2" key="1">
    <citation type="journal article" date="2019" name="Sci. Rep.">
        <title>A high-quality genome of Eragrostis curvula grass provides insights into Poaceae evolution and supports new strategies to enhance forage quality.</title>
        <authorList>
            <person name="Carballo J."/>
            <person name="Santos B.A.C.M."/>
            <person name="Zappacosta D."/>
            <person name="Garbus I."/>
            <person name="Selva J.P."/>
            <person name="Gallo C.A."/>
            <person name="Diaz A."/>
            <person name="Albertini E."/>
            <person name="Caccamo M."/>
            <person name="Echenique V."/>
        </authorList>
    </citation>
    <scope>NUCLEOTIDE SEQUENCE [LARGE SCALE GENOMIC DNA]</scope>
    <source>
        <strain evidence="2">cv. Victoria</strain>
        <tissue evidence="1">Leaf</tissue>
    </source>
</reference>
<proteinExistence type="predicted"/>
<dbReference type="Gramene" id="TVU00995">
    <property type="protein sequence ID" value="TVU00995"/>
    <property type="gene ID" value="EJB05_53572"/>
</dbReference>
<accession>A0A5J9SPT8</accession>
<feature type="non-terminal residue" evidence="1">
    <location>
        <position position="83"/>
    </location>
</feature>